<dbReference type="AlphaFoldDB" id="Q1IUR0"/>
<dbReference type="PANTHER" id="PTHR44103:SF1">
    <property type="entry name" value="PROPROTEIN CONVERTASE P"/>
    <property type="match status" value="1"/>
</dbReference>
<dbReference type="HOGENOM" id="CLU_304791_0_0_0"/>
<dbReference type="EnsemblBacteria" id="ABF39390">
    <property type="protein sequence ID" value="ABF39390"/>
    <property type="gene ID" value="Acid345_0385"/>
</dbReference>
<sequence length="974" mass="98592">MLKYLVSKAYTVTGLPKVIQRGIAAAVWLGLIGSGCSAFASTATTTTLAITSGGTAVTTISAGSQVTLTATVLAGSTAVKQGQVNFCDGAATHCSDIHVLGTAQLNSSGKAKITLRPAPGSFSYKAVFVGTPKTTTAYAGSTSSTASLTVTGKLPSFTTIAELGPSVGYTLTATTYGFTKAKTATAPTGTISFVDTTTGNSVLTSAALATPQAAVNWVNSYTSTLGYLPNAMVGADFNGDGYPDIAVELSNTANPVGIYLGNGTGNFNEVTKSPIIAAGIPVLAQDFNGDGIPDLVLCHGHNDSLTVLLGNGDGTFTEAPANPFGDGLGIPPVVVADFNGDGIPDLATGGAGSLSVFLANGAGAFTQVPTTSKTLILGNFATMVAGDFNGDGITDIAALDATFSETVRVYFGSGDGTFTTGPTNMVSPGGSAGAPMVMVTADFNGDGKADVAVPLWNGGVAVLLGNGDGTFQEASGSPIGLGDYTLQVGLADFNGDGVPDLMLQQESNITNAYALLGKGDGTFTVSSNPAPYLPCCGIALLMDVNGDGLTDVVNSSQYDGTASVLLTSAQQATTQVTGISVGGTSPHNVVAKYPGDTKYLASISAPTELQPPAAAPVFTPASGSIRPYMDSIKLTSSTPGATIYYLAVGAIDTGGSYVTYNGPIYGYNMGSATIHAYALAPPNYGQSATVTATFNVVGIPAAMTSPVPGSPLTGSSATFTWDTGIGGSQYSLYLGSTPGAHDIAYISAGTNTTATVTGLPTNGELLYVTLYSWMGTKWQSNAYTYVTSGKGTAGTMTSPANGSRMTGGTQAFSWTKGTGTDGYSLYVGKTAGSHEIAYVNAGRATTTSVNGLPTNGEEFYVTLNSLNGKTWLQNTYHYYASGSGTAAVMTSPANGTTLASSTVTFSWTAGTGINEYSLYIGTKPGAHDLAFVNAGSATTKTVSGLPTNGSKVYVTLYSRNGTKWLSNSYSYTAK</sequence>
<reference evidence="3 4" key="1">
    <citation type="journal article" date="2009" name="Appl. Environ. Microbiol.">
        <title>Three genomes from the phylum Acidobacteria provide insight into the lifestyles of these microorganisms in soils.</title>
        <authorList>
            <person name="Ward N.L."/>
            <person name="Challacombe J.F."/>
            <person name="Janssen P.H."/>
            <person name="Henrissat B."/>
            <person name="Coutinho P.M."/>
            <person name="Wu M."/>
            <person name="Xie G."/>
            <person name="Haft D.H."/>
            <person name="Sait M."/>
            <person name="Badger J."/>
            <person name="Barabote R.D."/>
            <person name="Bradley B."/>
            <person name="Brettin T.S."/>
            <person name="Brinkac L.M."/>
            <person name="Bruce D."/>
            <person name="Creasy T."/>
            <person name="Daugherty S.C."/>
            <person name="Davidsen T.M."/>
            <person name="DeBoy R.T."/>
            <person name="Detter J.C."/>
            <person name="Dodson R.J."/>
            <person name="Durkin A.S."/>
            <person name="Ganapathy A."/>
            <person name="Gwinn-Giglio M."/>
            <person name="Han C.S."/>
            <person name="Khouri H."/>
            <person name="Kiss H."/>
            <person name="Kothari S.P."/>
            <person name="Madupu R."/>
            <person name="Nelson K.E."/>
            <person name="Nelson W.C."/>
            <person name="Paulsen I."/>
            <person name="Penn K."/>
            <person name="Ren Q."/>
            <person name="Rosovitz M.J."/>
            <person name="Selengut J.D."/>
            <person name="Shrivastava S."/>
            <person name="Sullivan S.A."/>
            <person name="Tapia R."/>
            <person name="Thompson L.S."/>
            <person name="Watkins K.L."/>
            <person name="Yang Q."/>
            <person name="Yu C."/>
            <person name="Zafar N."/>
            <person name="Zhou L."/>
            <person name="Kuske C.R."/>
        </authorList>
    </citation>
    <scope>NUCLEOTIDE SEQUENCE [LARGE SCALE GENOMIC DNA]</scope>
    <source>
        <strain evidence="3 4">Ellin345</strain>
    </source>
</reference>
<accession>Q1IUR0</accession>
<dbReference type="Proteomes" id="UP000002432">
    <property type="component" value="Chromosome"/>
</dbReference>
<evidence type="ECO:0000256" key="1">
    <source>
        <dbReference type="ARBA" id="ARBA00022729"/>
    </source>
</evidence>
<dbReference type="Gene3D" id="2.40.128.340">
    <property type="match status" value="1"/>
</dbReference>
<dbReference type="EMBL" id="CP000360">
    <property type="protein sequence ID" value="ABF39390.1"/>
    <property type="molecule type" value="Genomic_DNA"/>
</dbReference>
<dbReference type="STRING" id="204669.Acid345_0385"/>
<proteinExistence type="predicted"/>
<protein>
    <submittedName>
        <fullName evidence="3">Integrin like protein</fullName>
    </submittedName>
</protein>
<keyword evidence="3" id="KW-0401">Integrin</keyword>
<evidence type="ECO:0000313" key="4">
    <source>
        <dbReference type="Proteomes" id="UP000002432"/>
    </source>
</evidence>
<dbReference type="KEGG" id="aba:Acid345_0385"/>
<name>Q1IUR0_KORVE</name>
<dbReference type="Gene3D" id="2.130.10.130">
    <property type="entry name" value="Integrin alpha, N-terminal"/>
    <property type="match status" value="2"/>
</dbReference>
<dbReference type="InterPro" id="IPR032109">
    <property type="entry name" value="Big_3_5"/>
</dbReference>
<organism evidence="3 4">
    <name type="scientific">Koribacter versatilis (strain Ellin345)</name>
    <dbReference type="NCBI Taxonomy" id="204669"/>
    <lineage>
        <taxon>Bacteria</taxon>
        <taxon>Pseudomonadati</taxon>
        <taxon>Acidobacteriota</taxon>
        <taxon>Terriglobia</taxon>
        <taxon>Terriglobales</taxon>
        <taxon>Candidatus Korobacteraceae</taxon>
        <taxon>Candidatus Korobacter</taxon>
    </lineage>
</organism>
<keyword evidence="1" id="KW-0732">Signal</keyword>
<gene>
    <name evidence="3" type="ordered locus">Acid345_0385</name>
</gene>
<dbReference type="InterPro" id="IPR013517">
    <property type="entry name" value="FG-GAP"/>
</dbReference>
<dbReference type="Pfam" id="PF13517">
    <property type="entry name" value="FG-GAP_3"/>
    <property type="match status" value="3"/>
</dbReference>
<feature type="domain" description="Bacterial Ig-like" evidence="2">
    <location>
        <begin position="56"/>
        <end position="151"/>
    </location>
</feature>
<dbReference type="eggNOG" id="COG4447">
    <property type="taxonomic scope" value="Bacteria"/>
</dbReference>
<keyword evidence="4" id="KW-1185">Reference proteome</keyword>
<dbReference type="eggNOG" id="COG3391">
    <property type="taxonomic scope" value="Bacteria"/>
</dbReference>
<dbReference type="PANTHER" id="PTHR44103">
    <property type="entry name" value="PROPROTEIN CONVERTASE P"/>
    <property type="match status" value="1"/>
</dbReference>
<dbReference type="Gene3D" id="2.60.40.10">
    <property type="entry name" value="Immunoglobulins"/>
    <property type="match status" value="1"/>
</dbReference>
<dbReference type="InterPro" id="IPR013783">
    <property type="entry name" value="Ig-like_fold"/>
</dbReference>
<evidence type="ECO:0000259" key="2">
    <source>
        <dbReference type="Pfam" id="PF16640"/>
    </source>
</evidence>
<dbReference type="Pfam" id="PF16640">
    <property type="entry name" value="Big_3_5"/>
    <property type="match status" value="1"/>
</dbReference>
<dbReference type="InterPro" id="IPR028994">
    <property type="entry name" value="Integrin_alpha_N"/>
</dbReference>
<dbReference type="RefSeq" id="WP_011521192.1">
    <property type="nucleotide sequence ID" value="NC_008009.1"/>
</dbReference>
<dbReference type="SUPFAM" id="SSF69318">
    <property type="entry name" value="Integrin alpha N-terminal domain"/>
    <property type="match status" value="1"/>
</dbReference>
<dbReference type="GO" id="GO:0007229">
    <property type="term" value="P:integrin-mediated signaling pathway"/>
    <property type="evidence" value="ECO:0007669"/>
    <property type="project" value="UniProtKB-KW"/>
</dbReference>
<evidence type="ECO:0000313" key="3">
    <source>
        <dbReference type="EMBL" id="ABF39390.1"/>
    </source>
</evidence>
<dbReference type="OrthoDB" id="1488578at2"/>